<keyword evidence="2" id="KW-0238">DNA-binding</keyword>
<accession>A0A1G9UNT6</accession>
<dbReference type="Proteomes" id="UP000198901">
    <property type="component" value="Unassembled WGS sequence"/>
</dbReference>
<name>A0A1G9UNT6_9BACT</name>
<proteinExistence type="predicted"/>
<dbReference type="Pfam" id="PF01638">
    <property type="entry name" value="HxlR"/>
    <property type="match status" value="1"/>
</dbReference>
<evidence type="ECO:0000313" key="5">
    <source>
        <dbReference type="EMBL" id="SDM61523.1"/>
    </source>
</evidence>
<keyword evidence="1" id="KW-0805">Transcription regulation</keyword>
<dbReference type="InterPro" id="IPR002577">
    <property type="entry name" value="HTH_HxlR"/>
</dbReference>
<feature type="domain" description="HTH hxlR-type" evidence="4">
    <location>
        <begin position="13"/>
        <end position="116"/>
    </location>
</feature>
<evidence type="ECO:0000313" key="6">
    <source>
        <dbReference type="Proteomes" id="UP000198901"/>
    </source>
</evidence>
<dbReference type="EMBL" id="FNGS01000007">
    <property type="protein sequence ID" value="SDM61523.1"/>
    <property type="molecule type" value="Genomic_DNA"/>
</dbReference>
<dbReference type="OrthoDB" id="769662at2"/>
<evidence type="ECO:0000256" key="3">
    <source>
        <dbReference type="ARBA" id="ARBA00023163"/>
    </source>
</evidence>
<protein>
    <submittedName>
        <fullName evidence="5">Transcriptional regulator, HxlR family</fullName>
    </submittedName>
</protein>
<keyword evidence="3" id="KW-0804">Transcription</keyword>
<reference evidence="5 6" key="1">
    <citation type="submission" date="2016-10" db="EMBL/GenBank/DDBJ databases">
        <authorList>
            <person name="de Groot N.N."/>
        </authorList>
    </citation>
    <scope>NUCLEOTIDE SEQUENCE [LARGE SCALE GENOMIC DNA]</scope>
    <source>
        <strain evidence="5 6">DSM 21668</strain>
    </source>
</reference>
<keyword evidence="6" id="KW-1185">Reference proteome</keyword>
<dbReference type="Gene3D" id="1.10.10.10">
    <property type="entry name" value="Winged helix-like DNA-binding domain superfamily/Winged helix DNA-binding domain"/>
    <property type="match status" value="1"/>
</dbReference>
<evidence type="ECO:0000256" key="1">
    <source>
        <dbReference type="ARBA" id="ARBA00023015"/>
    </source>
</evidence>
<gene>
    <name evidence="5" type="ORF">SAMN04488090_3891</name>
</gene>
<dbReference type="SUPFAM" id="SSF46785">
    <property type="entry name" value="Winged helix' DNA-binding domain"/>
    <property type="match status" value="1"/>
</dbReference>
<dbReference type="PANTHER" id="PTHR33204">
    <property type="entry name" value="TRANSCRIPTIONAL REGULATOR, MARR FAMILY"/>
    <property type="match status" value="1"/>
</dbReference>
<dbReference type="PANTHER" id="PTHR33204:SF29">
    <property type="entry name" value="TRANSCRIPTIONAL REGULATOR"/>
    <property type="match status" value="1"/>
</dbReference>
<evidence type="ECO:0000259" key="4">
    <source>
        <dbReference type="PROSITE" id="PS51118"/>
    </source>
</evidence>
<dbReference type="STRING" id="563176.SAMN04488090_3891"/>
<dbReference type="InterPro" id="IPR036388">
    <property type="entry name" value="WH-like_DNA-bd_sf"/>
</dbReference>
<dbReference type="GO" id="GO:0003677">
    <property type="term" value="F:DNA binding"/>
    <property type="evidence" value="ECO:0007669"/>
    <property type="project" value="UniProtKB-KW"/>
</dbReference>
<evidence type="ECO:0000256" key="2">
    <source>
        <dbReference type="ARBA" id="ARBA00023125"/>
    </source>
</evidence>
<dbReference type="PROSITE" id="PS51118">
    <property type="entry name" value="HTH_HXLR"/>
    <property type="match status" value="1"/>
</dbReference>
<sequence length="118" mass="13956">MEETVDGLTQSECMRDMIPVRDAMDVLNGKWKLPIIVALRFGTKRFREISREIPKISDRMLSKELKDLEMNELIHRKVYDSFPVVVEYSLTEYGKTLNAVIETLRDWGQAHRKRMLER</sequence>
<dbReference type="AlphaFoldDB" id="A0A1G9UNT6"/>
<organism evidence="5 6">
    <name type="scientific">Siphonobacter aquaeclarae</name>
    <dbReference type="NCBI Taxonomy" id="563176"/>
    <lineage>
        <taxon>Bacteria</taxon>
        <taxon>Pseudomonadati</taxon>
        <taxon>Bacteroidota</taxon>
        <taxon>Cytophagia</taxon>
        <taxon>Cytophagales</taxon>
        <taxon>Cytophagaceae</taxon>
        <taxon>Siphonobacter</taxon>
    </lineage>
</organism>
<dbReference type="RefSeq" id="WP_093206043.1">
    <property type="nucleotide sequence ID" value="NZ_FNGS01000007.1"/>
</dbReference>
<dbReference type="InterPro" id="IPR036390">
    <property type="entry name" value="WH_DNA-bd_sf"/>
</dbReference>